<feature type="domain" description="HicB-like antitoxin of toxin-antitoxin system" evidence="1">
    <location>
        <begin position="5"/>
        <end position="74"/>
    </location>
</feature>
<dbReference type="Pfam" id="PF15919">
    <property type="entry name" value="HicB_lk_antitox"/>
    <property type="match status" value="1"/>
</dbReference>
<gene>
    <name evidence="2" type="ORF">Mettu_3822</name>
</gene>
<dbReference type="PANTHER" id="PTHR34504:SF4">
    <property type="entry name" value="ANTITOXIN HICB"/>
    <property type="match status" value="1"/>
</dbReference>
<organism evidence="2 3">
    <name type="scientific">Methylobacter tundripaludum (strain ATCC BAA-1195 / DSM 17260 / SV96)</name>
    <dbReference type="NCBI Taxonomy" id="697282"/>
    <lineage>
        <taxon>Bacteria</taxon>
        <taxon>Pseudomonadati</taxon>
        <taxon>Pseudomonadota</taxon>
        <taxon>Gammaproteobacteria</taxon>
        <taxon>Methylococcales</taxon>
        <taxon>Methylococcaceae</taxon>
        <taxon>Methylobacter</taxon>
    </lineage>
</organism>
<dbReference type="EMBL" id="JH109153">
    <property type="protein sequence ID" value="EGW20673.1"/>
    <property type="molecule type" value="Genomic_DNA"/>
</dbReference>
<dbReference type="eggNOG" id="COG1598">
    <property type="taxonomic scope" value="Bacteria"/>
</dbReference>
<dbReference type="SUPFAM" id="SSF143100">
    <property type="entry name" value="TTHA1013/TTHA0281-like"/>
    <property type="match status" value="1"/>
</dbReference>
<name>G3J0F1_METTV</name>
<dbReference type="OrthoDB" id="5772151at2"/>
<dbReference type="AlphaFoldDB" id="G3J0F1"/>
<dbReference type="HOGENOM" id="CLU_140890_0_0_6"/>
<dbReference type="Gene3D" id="3.30.160.250">
    <property type="match status" value="1"/>
</dbReference>
<dbReference type="RefSeq" id="WP_006893039.1">
    <property type="nucleotide sequence ID" value="NZ_JH109153.1"/>
</dbReference>
<dbReference type="CDD" id="cd00093">
    <property type="entry name" value="HTH_XRE"/>
    <property type="match status" value="1"/>
</dbReference>
<proteinExistence type="predicted"/>
<keyword evidence="3" id="KW-1185">Reference proteome</keyword>
<evidence type="ECO:0000313" key="2">
    <source>
        <dbReference type="EMBL" id="EGW20673.1"/>
    </source>
</evidence>
<dbReference type="InterPro" id="IPR035069">
    <property type="entry name" value="TTHA1013/TTHA0281-like"/>
</dbReference>
<dbReference type="InterPro" id="IPR010982">
    <property type="entry name" value="Lambda_DNA-bd_dom_sf"/>
</dbReference>
<accession>G3J0F1</accession>
<dbReference type="Gene3D" id="1.10.260.40">
    <property type="entry name" value="lambda repressor-like DNA-binding domains"/>
    <property type="match status" value="1"/>
</dbReference>
<evidence type="ECO:0000313" key="3">
    <source>
        <dbReference type="Proteomes" id="UP000004664"/>
    </source>
</evidence>
<dbReference type="InterPro" id="IPR001387">
    <property type="entry name" value="Cro/C1-type_HTH"/>
</dbReference>
<protein>
    <submittedName>
        <fullName evidence="2">Uncharacterized protein family UPF0150</fullName>
    </submittedName>
</protein>
<dbReference type="STRING" id="697282.Mettu_3822"/>
<dbReference type="InterPro" id="IPR051404">
    <property type="entry name" value="TA_system_antitoxin"/>
</dbReference>
<dbReference type="PANTHER" id="PTHR34504">
    <property type="entry name" value="ANTITOXIN HICB"/>
    <property type="match status" value="1"/>
</dbReference>
<dbReference type="InterPro" id="IPR031807">
    <property type="entry name" value="HicB-like"/>
</dbReference>
<sequence>MRTDYPYTVEADEDGFLFVQFIDLEDTFTQGETLEEAAYNASEVLSAMLAYRLEKNQEIPEPSPCPVNGYMASPSPEVQAALLLRKARGNKTLTELANAMKTSWPAVQRLEDPRHWPSLKQLDKAARALGKRLILTLE</sequence>
<reference evidence="2 3" key="1">
    <citation type="submission" date="2011-06" db="EMBL/GenBank/DDBJ databases">
        <title>Genomic sequence of Methylobacter tundripaludum SV96.</title>
        <authorList>
            <consortium name="US DOE Joint Genome Institute"/>
            <person name="Lucas S."/>
            <person name="Han J."/>
            <person name="Lapidus A."/>
            <person name="Cheng J.-F."/>
            <person name="Goodwin L."/>
            <person name="Pitluck S."/>
            <person name="Held B."/>
            <person name="Detter J.C."/>
            <person name="Han C."/>
            <person name="Tapia R."/>
            <person name="Land M."/>
            <person name="Hauser L."/>
            <person name="Kyrpides N."/>
            <person name="Ivanova N."/>
            <person name="Ovchinnikova G."/>
            <person name="Pagani I."/>
            <person name="Klotz M.G."/>
            <person name="Dispirito A.A."/>
            <person name="Murrell J.C."/>
            <person name="Dunfield P."/>
            <person name="Kalyuzhnaya M.G."/>
            <person name="Svenning M."/>
            <person name="Trotsenko Y.A."/>
            <person name="Stein L.Y."/>
            <person name="Woyke T."/>
        </authorList>
    </citation>
    <scope>NUCLEOTIDE SEQUENCE [LARGE SCALE GENOMIC DNA]</scope>
    <source>
        <strain evidence="3">ATCC BAA-1195 / DSM 17260 / SV96</strain>
    </source>
</reference>
<evidence type="ECO:0000259" key="1">
    <source>
        <dbReference type="Pfam" id="PF15919"/>
    </source>
</evidence>
<dbReference type="Proteomes" id="UP000004664">
    <property type="component" value="Unassembled WGS sequence"/>
</dbReference>
<dbReference type="GO" id="GO:0003677">
    <property type="term" value="F:DNA binding"/>
    <property type="evidence" value="ECO:0007669"/>
    <property type="project" value="InterPro"/>
</dbReference>
<dbReference type="SUPFAM" id="SSF47413">
    <property type="entry name" value="lambda repressor-like DNA-binding domains"/>
    <property type="match status" value="1"/>
</dbReference>